<sequence>MNIDNEAAVKDHPVVAQLNHLKNAFDRVQDELHRNSVKLQHHYLDASNEHDRIQQLEQENRLLKEELGVLRSVPHPEGELATQSNLAVQQLTISLRKLSDQLSLTEQALLTRTSELNAAKDQVLRAKLAEEKAYELAARIRGREETLKQAERELKHRARLAEEQARMSDMAVNEYANLVRSMETKAGMRSSTATRHSLSSSIDASSAQTDAKSLSVGFAEGRGQLDHLIHEEFVEKEALKQELEQAYAQLAVLEARLGAQQKAVEQHRLAQSTAEFELERLRIEDNTAAKMVSRYMKFSQAQTDSLQTAMGSLKTRNAATIDTLTSQVYNLNVQLQASKLSLERFRSAVDDLGGDIMKESFGRRNEVALRIRMVSREERVNEALRRWLRRSEESLSRIPDASPEHEALFIMAQEAKTLLASLDAPPLPSLDGHGDIPISGSLGRLVTAHFIVEHLKTELKNEYSRQLKMRRVIAELGGEIPEESLVEDEWVPPEGWMTVPPPLSIPNDKLSPKVSAHEVPDKSLRTLTDSKTSQTSHQNKSGSAIGDAPAIPVLVLDEPDVAEFKDTPTPSQPYTQSGHDVEDEERDNSPYALLEETASTVVVDDSDAVENPSTPKPTPAALPGFTQPGDLPTVNIIAPPTPPVIFLEQSTVFPDDVDQLQNGPTTPKLDHPTLLTDVDVATPAPSPQPIVEILEHVEDLSATSFSSTSHAPSLDLDEASSALTPFLKPPPHPLLKGLVRVRGRYDDLQRAFRDCHLGLESLRETLGPSTTIPEPSSLTFPSTSQIPRKVLQVVLDRLHDFVEDARVELEIQISDEELLVKGYETLLAIPGAISAMSPAPSSSSTPFSASFQAFAGRGTHNSEKNQSPSQFEVEQQIEGFIIGTDPAVRKAHETFVRKLEDAQHDIAALKKAIHDPDFGSQATPLPPVPVSAPATGSNGMLYPEPRHPTTSMISQSPSWTSWIRNASSPISPPATSPSPSTFGNIMTSPRLRHSPSLQSGLRNAGGSGQDAIGHLALRVPMPKFAGALSGKDGSSASSATQKLVPAPRHEFSGGIGGSMAGSQRTRTVSTMYMLGLGALGSRVGSSSSSSSGFSSRSTSSASPSVGSLLRKQREIDGETDVETEDELDADDGSDTDLE</sequence>
<dbReference type="STRING" id="230819.A0A5C3KH46"/>
<keyword evidence="1" id="KW-0175">Coiled coil</keyword>
<protein>
    <submittedName>
        <fullName evidence="3">Uncharacterized protein</fullName>
    </submittedName>
</protein>
<feature type="region of interest" description="Disordered" evidence="2">
    <location>
        <begin position="600"/>
        <end position="621"/>
    </location>
</feature>
<dbReference type="EMBL" id="ML210357">
    <property type="protein sequence ID" value="TFK19155.1"/>
    <property type="molecule type" value="Genomic_DNA"/>
</dbReference>
<dbReference type="Proteomes" id="UP000307440">
    <property type="component" value="Unassembled WGS sequence"/>
</dbReference>
<feature type="region of interest" description="Disordered" evidence="2">
    <location>
        <begin position="186"/>
        <end position="206"/>
    </location>
</feature>
<evidence type="ECO:0000256" key="2">
    <source>
        <dbReference type="SAM" id="MobiDB-lite"/>
    </source>
</evidence>
<feature type="compositionally biased region" description="Low complexity" evidence="2">
    <location>
        <begin position="189"/>
        <end position="206"/>
    </location>
</feature>
<feature type="coiled-coil region" evidence="1">
    <location>
        <begin position="46"/>
        <end position="108"/>
    </location>
</feature>
<gene>
    <name evidence="3" type="ORF">FA15DRAFT_709245</name>
</gene>
<feature type="compositionally biased region" description="Polar residues" evidence="2">
    <location>
        <begin position="525"/>
        <end position="542"/>
    </location>
</feature>
<name>A0A5C3KH46_COPMA</name>
<feature type="compositionally biased region" description="Low complexity" evidence="2">
    <location>
        <begin position="1081"/>
        <end position="1109"/>
    </location>
</feature>
<feature type="region of interest" description="Disordered" evidence="2">
    <location>
        <begin position="968"/>
        <end position="1008"/>
    </location>
</feature>
<feature type="coiled-coil region" evidence="1">
    <location>
        <begin position="229"/>
        <end position="263"/>
    </location>
</feature>
<reference evidence="3 4" key="1">
    <citation type="journal article" date="2019" name="Nat. Ecol. Evol.">
        <title>Megaphylogeny resolves global patterns of mushroom evolution.</title>
        <authorList>
            <person name="Varga T."/>
            <person name="Krizsan K."/>
            <person name="Foldi C."/>
            <person name="Dima B."/>
            <person name="Sanchez-Garcia M."/>
            <person name="Sanchez-Ramirez S."/>
            <person name="Szollosi G.J."/>
            <person name="Szarkandi J.G."/>
            <person name="Papp V."/>
            <person name="Albert L."/>
            <person name="Andreopoulos W."/>
            <person name="Angelini C."/>
            <person name="Antonin V."/>
            <person name="Barry K.W."/>
            <person name="Bougher N.L."/>
            <person name="Buchanan P."/>
            <person name="Buyck B."/>
            <person name="Bense V."/>
            <person name="Catcheside P."/>
            <person name="Chovatia M."/>
            <person name="Cooper J."/>
            <person name="Damon W."/>
            <person name="Desjardin D."/>
            <person name="Finy P."/>
            <person name="Geml J."/>
            <person name="Haridas S."/>
            <person name="Hughes K."/>
            <person name="Justo A."/>
            <person name="Karasinski D."/>
            <person name="Kautmanova I."/>
            <person name="Kiss B."/>
            <person name="Kocsube S."/>
            <person name="Kotiranta H."/>
            <person name="LaButti K.M."/>
            <person name="Lechner B.E."/>
            <person name="Liimatainen K."/>
            <person name="Lipzen A."/>
            <person name="Lukacs Z."/>
            <person name="Mihaltcheva S."/>
            <person name="Morgado L.N."/>
            <person name="Niskanen T."/>
            <person name="Noordeloos M.E."/>
            <person name="Ohm R.A."/>
            <person name="Ortiz-Santana B."/>
            <person name="Ovrebo C."/>
            <person name="Racz N."/>
            <person name="Riley R."/>
            <person name="Savchenko A."/>
            <person name="Shiryaev A."/>
            <person name="Soop K."/>
            <person name="Spirin V."/>
            <person name="Szebenyi C."/>
            <person name="Tomsovsky M."/>
            <person name="Tulloss R.E."/>
            <person name="Uehling J."/>
            <person name="Grigoriev I.V."/>
            <person name="Vagvolgyi C."/>
            <person name="Papp T."/>
            <person name="Martin F.M."/>
            <person name="Miettinen O."/>
            <person name="Hibbett D.S."/>
            <person name="Nagy L.G."/>
        </authorList>
    </citation>
    <scope>NUCLEOTIDE SEQUENCE [LARGE SCALE GENOMIC DNA]</scope>
    <source>
        <strain evidence="3 4">CBS 121175</strain>
    </source>
</reference>
<feature type="region of interest" description="Disordered" evidence="2">
    <location>
        <begin position="502"/>
        <end position="549"/>
    </location>
</feature>
<evidence type="ECO:0000256" key="1">
    <source>
        <dbReference type="SAM" id="Coils"/>
    </source>
</evidence>
<feature type="compositionally biased region" description="Basic and acidic residues" evidence="2">
    <location>
        <begin position="515"/>
        <end position="524"/>
    </location>
</feature>
<organism evidence="3 4">
    <name type="scientific">Coprinopsis marcescibilis</name>
    <name type="common">Agaric fungus</name>
    <name type="synonym">Psathyrella marcescibilis</name>
    <dbReference type="NCBI Taxonomy" id="230819"/>
    <lineage>
        <taxon>Eukaryota</taxon>
        <taxon>Fungi</taxon>
        <taxon>Dikarya</taxon>
        <taxon>Basidiomycota</taxon>
        <taxon>Agaricomycotina</taxon>
        <taxon>Agaricomycetes</taxon>
        <taxon>Agaricomycetidae</taxon>
        <taxon>Agaricales</taxon>
        <taxon>Agaricineae</taxon>
        <taxon>Psathyrellaceae</taxon>
        <taxon>Coprinopsis</taxon>
    </lineage>
</organism>
<feature type="compositionally biased region" description="Polar residues" evidence="2">
    <location>
        <begin position="568"/>
        <end position="578"/>
    </location>
</feature>
<evidence type="ECO:0000313" key="4">
    <source>
        <dbReference type="Proteomes" id="UP000307440"/>
    </source>
</evidence>
<feature type="region of interest" description="Disordered" evidence="2">
    <location>
        <begin position="563"/>
        <end position="587"/>
    </location>
</feature>
<dbReference type="OrthoDB" id="2592022at2759"/>
<keyword evidence="4" id="KW-1185">Reference proteome</keyword>
<accession>A0A5C3KH46</accession>
<evidence type="ECO:0000313" key="3">
    <source>
        <dbReference type="EMBL" id="TFK19155.1"/>
    </source>
</evidence>
<feature type="compositionally biased region" description="Acidic residues" evidence="2">
    <location>
        <begin position="1117"/>
        <end position="1138"/>
    </location>
</feature>
<proteinExistence type="predicted"/>
<feature type="region of interest" description="Disordered" evidence="2">
    <location>
        <begin position="1081"/>
        <end position="1138"/>
    </location>
</feature>
<feature type="region of interest" description="Disordered" evidence="2">
    <location>
        <begin position="1028"/>
        <end position="1062"/>
    </location>
</feature>
<feature type="compositionally biased region" description="Polar residues" evidence="2">
    <location>
        <begin position="1032"/>
        <end position="1041"/>
    </location>
</feature>
<dbReference type="AlphaFoldDB" id="A0A5C3KH46"/>